<protein>
    <submittedName>
        <fullName evidence="2">Uncharacterized protein</fullName>
    </submittedName>
</protein>
<dbReference type="PANTHER" id="PTHR37159">
    <property type="entry name" value="GH11867P"/>
    <property type="match status" value="1"/>
</dbReference>
<sequence length="458" mass="53400">MCAILRRRPFYISHSLLTLLIKPFRSTNFIFLSPLKKISIFSAEQYLEGLMSEEAYESPSDSVKPEELEMKLPPRFDETLYNKGRRFFWRFCFGFGSVMIPGLVAIFSVPTILQVLVCSRRSSSKYTAFKRYISTFLHVKSWLSHDLKPGSLSWQSLYAVRSRHIKNGRATRLKKQGTVSQRDLALTMFGTIGLGILKPDRFGIRQEEPEDWEAFNHFWKVIGYMLGMEDRYNMCRKNVQETREVCRLILERVYTPCLENVPEYFEHMARVMMDGMWAVNGGMEAGSLMYVTKNLNDVPGYVLTEAERIVLQTKLKEKLAGKHEDTGVDASTLIEKSSLHETAREPRLLYLRNYDRLDTAPEYKKLSYAAKYKLTLSSMMTAFYKTSVGRILLNWYYITVLYLSEYFPYVAFFLYGIKNSYVKIFKDSPLGDIQPKTNMEYNAPQPPEPWYRAILAFW</sequence>
<dbReference type="EMBL" id="KQ460942">
    <property type="protein sequence ID" value="KPJ10572.1"/>
    <property type="molecule type" value="Genomic_DNA"/>
</dbReference>
<dbReference type="Proteomes" id="UP000053240">
    <property type="component" value="Unassembled WGS sequence"/>
</dbReference>
<evidence type="ECO:0000313" key="2">
    <source>
        <dbReference type="EMBL" id="KPJ10572.1"/>
    </source>
</evidence>
<keyword evidence="1" id="KW-0812">Transmembrane</keyword>
<keyword evidence="1" id="KW-1133">Transmembrane helix</keyword>
<organism evidence="2 3">
    <name type="scientific">Papilio machaon</name>
    <name type="common">Old World swallowtail butterfly</name>
    <dbReference type="NCBI Taxonomy" id="76193"/>
    <lineage>
        <taxon>Eukaryota</taxon>
        <taxon>Metazoa</taxon>
        <taxon>Ecdysozoa</taxon>
        <taxon>Arthropoda</taxon>
        <taxon>Hexapoda</taxon>
        <taxon>Insecta</taxon>
        <taxon>Pterygota</taxon>
        <taxon>Neoptera</taxon>
        <taxon>Endopterygota</taxon>
        <taxon>Lepidoptera</taxon>
        <taxon>Glossata</taxon>
        <taxon>Ditrysia</taxon>
        <taxon>Papilionoidea</taxon>
        <taxon>Papilionidae</taxon>
        <taxon>Papilioninae</taxon>
        <taxon>Papilio</taxon>
    </lineage>
</organism>
<evidence type="ECO:0000313" key="3">
    <source>
        <dbReference type="Proteomes" id="UP000053240"/>
    </source>
</evidence>
<proteinExistence type="predicted"/>
<keyword evidence="3" id="KW-1185">Reference proteome</keyword>
<dbReference type="InParanoid" id="A0A0N0PBN0"/>
<gene>
    <name evidence="2" type="ORF">RR48_00946</name>
</gene>
<evidence type="ECO:0000256" key="1">
    <source>
        <dbReference type="SAM" id="Phobius"/>
    </source>
</evidence>
<name>A0A0N0PBN0_PAPMA</name>
<feature type="transmembrane region" description="Helical" evidence="1">
    <location>
        <begin position="395"/>
        <end position="417"/>
    </location>
</feature>
<dbReference type="PANTHER" id="PTHR37159:SF1">
    <property type="entry name" value="GH11867P"/>
    <property type="match status" value="1"/>
</dbReference>
<accession>A0A0N0PBN0</accession>
<dbReference type="AlphaFoldDB" id="A0A0N0PBN0"/>
<feature type="transmembrane region" description="Helical" evidence="1">
    <location>
        <begin position="87"/>
        <end position="113"/>
    </location>
</feature>
<keyword evidence="1" id="KW-0472">Membrane</keyword>
<dbReference type="STRING" id="76193.A0A0N0PBN0"/>
<reference evidence="2 3" key="1">
    <citation type="journal article" date="2015" name="Nat. Commun.">
        <title>Outbred genome sequencing and CRISPR/Cas9 gene editing in butterflies.</title>
        <authorList>
            <person name="Li X."/>
            <person name="Fan D."/>
            <person name="Zhang W."/>
            <person name="Liu G."/>
            <person name="Zhang L."/>
            <person name="Zhao L."/>
            <person name="Fang X."/>
            <person name="Chen L."/>
            <person name="Dong Y."/>
            <person name="Chen Y."/>
            <person name="Ding Y."/>
            <person name="Zhao R."/>
            <person name="Feng M."/>
            <person name="Zhu Y."/>
            <person name="Feng Y."/>
            <person name="Jiang X."/>
            <person name="Zhu D."/>
            <person name="Xiang H."/>
            <person name="Feng X."/>
            <person name="Li S."/>
            <person name="Wang J."/>
            <person name="Zhang G."/>
            <person name="Kronforst M.R."/>
            <person name="Wang W."/>
        </authorList>
    </citation>
    <scope>NUCLEOTIDE SEQUENCE [LARGE SCALE GENOMIC DNA]</scope>
    <source>
        <strain evidence="2">Ya'a_city_454_Pm</strain>
        <tissue evidence="2">Whole body</tissue>
    </source>
</reference>